<dbReference type="AlphaFoldDB" id="A0A5B7TUL4"/>
<evidence type="ECO:0000313" key="2">
    <source>
        <dbReference type="EMBL" id="QCX38332.1"/>
    </source>
</evidence>
<feature type="chain" id="PRO_5022796406" evidence="1">
    <location>
        <begin position="19"/>
        <end position="394"/>
    </location>
</feature>
<feature type="signal peptide" evidence="1">
    <location>
        <begin position="1"/>
        <end position="18"/>
    </location>
</feature>
<keyword evidence="3" id="KW-1185">Reference proteome</keyword>
<dbReference type="EMBL" id="CP040749">
    <property type="protein sequence ID" value="QCX38332.1"/>
    <property type="molecule type" value="Genomic_DNA"/>
</dbReference>
<proteinExistence type="predicted"/>
<reference evidence="2 3" key="1">
    <citation type="submission" date="2019-05" db="EMBL/GenBank/DDBJ databases">
        <title>Algicella ahnfeltiae gen. nov., sp. nov., a novel marine bacterium of the family Flavobacteriaceae isolated from a red alga.</title>
        <authorList>
            <person name="Nedashkovskaya O.I."/>
            <person name="Kukhlevskiy A.D."/>
            <person name="Kim S.-G."/>
            <person name="Zhukova N.V."/>
            <person name="Mikhailov V.V."/>
        </authorList>
    </citation>
    <scope>NUCLEOTIDE SEQUENCE [LARGE SCALE GENOMIC DNA]</scope>
    <source>
        <strain evidence="2 3">10Alg115</strain>
    </source>
</reference>
<keyword evidence="1" id="KW-0732">Signal</keyword>
<gene>
    <name evidence="2" type="ORF">FF125_07765</name>
</gene>
<dbReference type="PANTHER" id="PTHR37841">
    <property type="entry name" value="GLR2918 PROTEIN"/>
    <property type="match status" value="1"/>
</dbReference>
<organism evidence="2 3">
    <name type="scientific">Aureibaculum algae</name>
    <dbReference type="NCBI Taxonomy" id="2584122"/>
    <lineage>
        <taxon>Bacteria</taxon>
        <taxon>Pseudomonadati</taxon>
        <taxon>Bacteroidota</taxon>
        <taxon>Flavobacteriia</taxon>
        <taxon>Flavobacteriales</taxon>
        <taxon>Flavobacteriaceae</taxon>
        <taxon>Aureibaculum</taxon>
    </lineage>
</organism>
<protein>
    <submittedName>
        <fullName evidence="2">WG repeat-containing protein</fullName>
    </submittedName>
</protein>
<dbReference type="InterPro" id="IPR032774">
    <property type="entry name" value="WG_beta_rep"/>
</dbReference>
<dbReference type="KEGG" id="fbe:FF125_07765"/>
<name>A0A5B7TUL4_9FLAO</name>
<dbReference type="RefSeq" id="WP_138949228.1">
    <property type="nucleotide sequence ID" value="NZ_CP040749.1"/>
</dbReference>
<evidence type="ECO:0000313" key="3">
    <source>
        <dbReference type="Proteomes" id="UP000306229"/>
    </source>
</evidence>
<dbReference type="PANTHER" id="PTHR37841:SF1">
    <property type="entry name" value="DUF3298 DOMAIN-CONTAINING PROTEIN"/>
    <property type="match status" value="1"/>
</dbReference>
<evidence type="ECO:0000256" key="1">
    <source>
        <dbReference type="SAM" id="SignalP"/>
    </source>
</evidence>
<dbReference type="OrthoDB" id="623514at2"/>
<dbReference type="Proteomes" id="UP000306229">
    <property type="component" value="Chromosome"/>
</dbReference>
<accession>A0A5B7TUL4</accession>
<dbReference type="Pfam" id="PF14903">
    <property type="entry name" value="WG_beta_rep"/>
    <property type="match status" value="5"/>
</dbReference>
<sequence length="394" mass="45277">MKKSLILFLIGITLNCFAQSDTLPYFKKDGKGKYALFSNDGKQLTQYNYVSISDFKYGIAHVAEIRIEEDDYSYLLNQGYINTKGEEIVKTIYDEAQLWEDQKLFRLNKDGQWEVYDINGTKITTTTYDELGRLDDENGLIKVEKDDYHGYINRKGESVIPCEYLDLTSFSKGLAYGYKQPLTHNTIKNKNGDYSTHGVIDSLGNIVVPMIYDEVLTYKNGLFRVKKDEKYGFVDYGGKVIIPIEYSYAQHKASSNGLFLVEKRWNQAEYFINLENNKVFTPVGYDDVHPFLENRAMVKSKNKYGFIDGSGKLIIPLLYDGATGFENQLARVALKGKIGFINPNGQIVIPIIYDKAETYYFSNAYVKMKLNDKSYFFDMKGNKVTEQEYNAMQN</sequence>